<gene>
    <name evidence="2" type="ORF">CIT31_10995</name>
</gene>
<accession>A0A271KG78</accession>
<evidence type="ECO:0000313" key="2">
    <source>
        <dbReference type="EMBL" id="PAP94680.1"/>
    </source>
</evidence>
<dbReference type="InterPro" id="IPR025227">
    <property type="entry name" value="DUF4169"/>
</dbReference>
<dbReference type="OrthoDB" id="7173889at2"/>
<dbReference type="Proteomes" id="UP000215931">
    <property type="component" value="Unassembled WGS sequence"/>
</dbReference>
<reference evidence="2 3" key="1">
    <citation type="submission" date="2017-08" db="EMBL/GenBank/DDBJ databases">
        <title>Mesorhizobium wenxinae sp. nov., a novel rhizobial species isolated from root nodules of chickpea (Cicer arietinum L.).</title>
        <authorList>
            <person name="Zhang J."/>
        </authorList>
    </citation>
    <scope>NUCLEOTIDE SEQUENCE [LARGE SCALE GENOMIC DNA]</scope>
    <source>
        <strain evidence="3">WYCCWR 10019</strain>
    </source>
</reference>
<proteinExistence type="predicted"/>
<organism evidence="2 3">
    <name type="scientific">Mesorhizobium wenxiniae</name>
    <dbReference type="NCBI Taxonomy" id="2014805"/>
    <lineage>
        <taxon>Bacteria</taxon>
        <taxon>Pseudomonadati</taxon>
        <taxon>Pseudomonadota</taxon>
        <taxon>Alphaproteobacteria</taxon>
        <taxon>Hyphomicrobiales</taxon>
        <taxon>Phyllobacteriaceae</taxon>
        <taxon>Mesorhizobium</taxon>
    </lineage>
</organism>
<feature type="compositionally biased region" description="Basic and acidic residues" evidence="1">
    <location>
        <begin position="33"/>
        <end position="59"/>
    </location>
</feature>
<feature type="region of interest" description="Disordered" evidence="1">
    <location>
        <begin position="1"/>
        <end position="81"/>
    </location>
</feature>
<keyword evidence="3" id="KW-1185">Reference proteome</keyword>
<sequence>MADIVNLRQARKQKARAEKGRLAEQNRTLHGRSKADRERDRLIADKAEKFVAGHRREASGDPDSPGIGPKSAPRFSDKSDA</sequence>
<name>A0A271KG78_9HYPH</name>
<evidence type="ECO:0000256" key="1">
    <source>
        <dbReference type="SAM" id="MobiDB-lite"/>
    </source>
</evidence>
<dbReference type="Pfam" id="PF13770">
    <property type="entry name" value="DUF4169"/>
    <property type="match status" value="1"/>
</dbReference>
<protein>
    <submittedName>
        <fullName evidence="2">DUF4169 domain-containing protein</fullName>
    </submittedName>
</protein>
<dbReference type="RefSeq" id="WP_065010281.1">
    <property type="nucleotide sequence ID" value="NZ_NPKH01000020.1"/>
</dbReference>
<feature type="compositionally biased region" description="Basic and acidic residues" evidence="1">
    <location>
        <begin position="15"/>
        <end position="24"/>
    </location>
</feature>
<dbReference type="AlphaFoldDB" id="A0A271KG78"/>
<comment type="caution">
    <text evidence="2">The sequence shown here is derived from an EMBL/GenBank/DDBJ whole genome shotgun (WGS) entry which is preliminary data.</text>
</comment>
<dbReference type="EMBL" id="NPKH01000020">
    <property type="protein sequence ID" value="PAP94680.1"/>
    <property type="molecule type" value="Genomic_DNA"/>
</dbReference>
<evidence type="ECO:0000313" key="3">
    <source>
        <dbReference type="Proteomes" id="UP000215931"/>
    </source>
</evidence>